<dbReference type="AlphaFoldDB" id="A0A843T9M4"/>
<gene>
    <name evidence="3" type="ORF">Taro_001312</name>
</gene>
<proteinExistence type="predicted"/>
<protein>
    <submittedName>
        <fullName evidence="3">Uncharacterized protein</fullName>
    </submittedName>
</protein>
<keyword evidence="4" id="KW-1185">Reference proteome</keyword>
<keyword evidence="2" id="KW-0472">Membrane</keyword>
<comment type="caution">
    <text evidence="3">The sequence shown here is derived from an EMBL/GenBank/DDBJ whole genome shotgun (WGS) entry which is preliminary data.</text>
</comment>
<feature type="transmembrane region" description="Helical" evidence="2">
    <location>
        <begin position="139"/>
        <end position="158"/>
    </location>
</feature>
<dbReference type="EMBL" id="NMUH01000027">
    <property type="protein sequence ID" value="MQL69032.1"/>
    <property type="molecule type" value="Genomic_DNA"/>
</dbReference>
<evidence type="ECO:0000256" key="1">
    <source>
        <dbReference type="SAM" id="MobiDB-lite"/>
    </source>
</evidence>
<accession>A0A843T9M4</accession>
<feature type="transmembrane region" description="Helical" evidence="2">
    <location>
        <begin position="170"/>
        <end position="193"/>
    </location>
</feature>
<feature type="compositionally biased region" description="Polar residues" evidence="1">
    <location>
        <begin position="85"/>
        <end position="95"/>
    </location>
</feature>
<evidence type="ECO:0000256" key="2">
    <source>
        <dbReference type="SAM" id="Phobius"/>
    </source>
</evidence>
<evidence type="ECO:0000313" key="4">
    <source>
        <dbReference type="Proteomes" id="UP000652761"/>
    </source>
</evidence>
<feature type="non-terminal residue" evidence="3">
    <location>
        <position position="1"/>
    </location>
</feature>
<sequence>QRQQRRGRAARGAGGDSSRRAGSGSGQGGSWRRVNSSSGGSKTAAAGAATARARLGGSGEAGRRRRLRWGLGPAAVHPGKGGSGVLSSPAPSSPSCRGKHQAEAEAWGGADHNSSGCCHSSSISSSGLLWLPFYYAPSPTHWCCFSFLPTVLVVYALALQTSSSIPCLQFTLTSYPLSFIDCTLVLLSSLSWYTSFPI</sequence>
<name>A0A843T9M4_COLES</name>
<organism evidence="3 4">
    <name type="scientific">Colocasia esculenta</name>
    <name type="common">Wild taro</name>
    <name type="synonym">Arum esculentum</name>
    <dbReference type="NCBI Taxonomy" id="4460"/>
    <lineage>
        <taxon>Eukaryota</taxon>
        <taxon>Viridiplantae</taxon>
        <taxon>Streptophyta</taxon>
        <taxon>Embryophyta</taxon>
        <taxon>Tracheophyta</taxon>
        <taxon>Spermatophyta</taxon>
        <taxon>Magnoliopsida</taxon>
        <taxon>Liliopsida</taxon>
        <taxon>Araceae</taxon>
        <taxon>Aroideae</taxon>
        <taxon>Colocasieae</taxon>
        <taxon>Colocasia</taxon>
    </lineage>
</organism>
<feature type="region of interest" description="Disordered" evidence="1">
    <location>
        <begin position="1"/>
        <end position="98"/>
    </location>
</feature>
<evidence type="ECO:0000313" key="3">
    <source>
        <dbReference type="EMBL" id="MQL69032.1"/>
    </source>
</evidence>
<reference evidence="3" key="1">
    <citation type="submission" date="2017-07" db="EMBL/GenBank/DDBJ databases">
        <title>Taro Niue Genome Assembly and Annotation.</title>
        <authorList>
            <person name="Atibalentja N."/>
            <person name="Keating K."/>
            <person name="Fields C.J."/>
        </authorList>
    </citation>
    <scope>NUCLEOTIDE SEQUENCE</scope>
    <source>
        <strain evidence="3">Niue_2</strain>
        <tissue evidence="3">Leaf</tissue>
    </source>
</reference>
<keyword evidence="2" id="KW-1133">Transmembrane helix</keyword>
<dbReference type="Proteomes" id="UP000652761">
    <property type="component" value="Unassembled WGS sequence"/>
</dbReference>
<feature type="compositionally biased region" description="Low complexity" evidence="1">
    <location>
        <begin position="30"/>
        <end position="55"/>
    </location>
</feature>
<keyword evidence="2" id="KW-0812">Transmembrane</keyword>